<evidence type="ECO:0000259" key="20">
    <source>
        <dbReference type="PROSITE" id="PS50011"/>
    </source>
</evidence>
<feature type="transmembrane region" description="Helical" evidence="19">
    <location>
        <begin position="45"/>
        <end position="64"/>
    </location>
</feature>
<dbReference type="OrthoDB" id="634702at2759"/>
<dbReference type="Pfam" id="PF00069">
    <property type="entry name" value="Pkinase"/>
    <property type="match status" value="1"/>
</dbReference>
<keyword evidence="5 19" id="KW-0812">Transmembrane</keyword>
<dbReference type="InterPro" id="IPR000858">
    <property type="entry name" value="S_locus_glycoprot_dom"/>
</dbReference>
<dbReference type="InterPro" id="IPR003609">
    <property type="entry name" value="Pan_app"/>
</dbReference>
<evidence type="ECO:0000256" key="18">
    <source>
        <dbReference type="PROSITE-ProRule" id="PRU10141"/>
    </source>
</evidence>
<evidence type="ECO:0000259" key="21">
    <source>
        <dbReference type="PROSITE" id="PS50927"/>
    </source>
</evidence>
<keyword evidence="2 17" id="KW-0723">Serine/threonine-protein kinase</keyword>
<dbReference type="Pfam" id="PF08276">
    <property type="entry name" value="PAN_2"/>
    <property type="match status" value="1"/>
</dbReference>
<evidence type="ECO:0000256" key="3">
    <source>
        <dbReference type="ARBA" id="ARBA00022536"/>
    </source>
</evidence>
<evidence type="ECO:0000256" key="9">
    <source>
        <dbReference type="ARBA" id="ARBA00022840"/>
    </source>
</evidence>
<keyword evidence="10 19" id="KW-1133">Transmembrane helix</keyword>
<comment type="similarity">
    <text evidence="17">Belongs to the protein kinase superfamily. Ser/Thr protein kinase family.</text>
</comment>
<keyword evidence="3" id="KW-0245">EGF-like domain</keyword>
<dbReference type="InterPro" id="IPR000719">
    <property type="entry name" value="Prot_kinase_dom"/>
</dbReference>
<evidence type="ECO:0000256" key="19">
    <source>
        <dbReference type="SAM" id="Phobius"/>
    </source>
</evidence>
<evidence type="ECO:0000256" key="4">
    <source>
        <dbReference type="ARBA" id="ARBA00022679"/>
    </source>
</evidence>
<evidence type="ECO:0000259" key="22">
    <source>
        <dbReference type="PROSITE" id="PS50948"/>
    </source>
</evidence>
<comment type="caution">
    <text evidence="23">The sequence shown here is derived from an EMBL/GenBank/DDBJ whole genome shotgun (WGS) entry which is preliminary data.</text>
</comment>
<comment type="subcellular location">
    <subcellularLocation>
        <location evidence="1">Membrane</location>
        <topology evidence="1">Single-pass type I membrane protein</topology>
    </subcellularLocation>
</comment>
<dbReference type="PROSITE" id="PS00107">
    <property type="entry name" value="PROTEIN_KINASE_ATP"/>
    <property type="match status" value="1"/>
</dbReference>
<dbReference type="CDD" id="cd01098">
    <property type="entry name" value="PAN_AP_plant"/>
    <property type="match status" value="1"/>
</dbReference>
<dbReference type="SMART" id="SM00220">
    <property type="entry name" value="S_TKc"/>
    <property type="match status" value="1"/>
</dbReference>
<evidence type="ECO:0000256" key="8">
    <source>
        <dbReference type="ARBA" id="ARBA00022777"/>
    </source>
</evidence>
<organism evidence="23 24">
    <name type="scientific">Panicum virgatum</name>
    <name type="common">Blackwell switchgrass</name>
    <dbReference type="NCBI Taxonomy" id="38727"/>
    <lineage>
        <taxon>Eukaryota</taxon>
        <taxon>Viridiplantae</taxon>
        <taxon>Streptophyta</taxon>
        <taxon>Embryophyta</taxon>
        <taxon>Tracheophyta</taxon>
        <taxon>Spermatophyta</taxon>
        <taxon>Magnoliopsida</taxon>
        <taxon>Liliopsida</taxon>
        <taxon>Poales</taxon>
        <taxon>Poaceae</taxon>
        <taxon>PACMAD clade</taxon>
        <taxon>Panicoideae</taxon>
        <taxon>Panicodae</taxon>
        <taxon>Paniceae</taxon>
        <taxon>Panicinae</taxon>
        <taxon>Panicum</taxon>
        <taxon>Panicum sect. Hiantes</taxon>
    </lineage>
</organism>
<dbReference type="Pfam" id="PF01453">
    <property type="entry name" value="B_lectin"/>
    <property type="match status" value="1"/>
</dbReference>
<dbReference type="SMART" id="SM00108">
    <property type="entry name" value="B_lectin"/>
    <property type="match status" value="1"/>
</dbReference>
<dbReference type="EC" id="2.7.11.1" evidence="17"/>
<evidence type="ECO:0000256" key="1">
    <source>
        <dbReference type="ARBA" id="ARBA00004479"/>
    </source>
</evidence>
<evidence type="ECO:0000256" key="11">
    <source>
        <dbReference type="ARBA" id="ARBA00023136"/>
    </source>
</evidence>
<evidence type="ECO:0000256" key="17">
    <source>
        <dbReference type="PIRNR" id="PIRNR000641"/>
    </source>
</evidence>
<dbReference type="FunFam" id="2.90.10.10:FF:000002">
    <property type="entry name" value="Serine/threonine-protein kinase"/>
    <property type="match status" value="1"/>
</dbReference>
<dbReference type="Pfam" id="PF00954">
    <property type="entry name" value="S_locus_glycop"/>
    <property type="match status" value="1"/>
</dbReference>
<evidence type="ECO:0000256" key="2">
    <source>
        <dbReference type="ARBA" id="ARBA00022527"/>
    </source>
</evidence>
<keyword evidence="4 17" id="KW-0808">Transferase</keyword>
<keyword evidence="8 17" id="KW-0418">Kinase</keyword>
<gene>
    <name evidence="23" type="ORF">PVAP13_7KG053027</name>
</gene>
<dbReference type="SMART" id="SM00473">
    <property type="entry name" value="PAN_AP"/>
    <property type="match status" value="1"/>
</dbReference>
<keyword evidence="11 19" id="KW-0472">Membrane</keyword>
<dbReference type="Gene3D" id="1.10.510.10">
    <property type="entry name" value="Transferase(Phosphotransferase) domain 1"/>
    <property type="match status" value="1"/>
</dbReference>
<dbReference type="FunFam" id="3.30.200.20:FF:000178">
    <property type="entry name" value="serine/threonine-protein kinase PBS1-like"/>
    <property type="match status" value="1"/>
</dbReference>
<dbReference type="GO" id="GO:0051707">
    <property type="term" value="P:response to other organism"/>
    <property type="evidence" value="ECO:0007669"/>
    <property type="project" value="UniProtKB-ARBA"/>
</dbReference>
<dbReference type="PANTHER" id="PTHR47974">
    <property type="entry name" value="OS07G0415500 PROTEIN"/>
    <property type="match status" value="1"/>
</dbReference>
<evidence type="ECO:0000256" key="13">
    <source>
        <dbReference type="ARBA" id="ARBA00023170"/>
    </source>
</evidence>
<comment type="catalytic activity">
    <reaction evidence="15 17">
        <text>L-threonyl-[protein] + ATP = O-phospho-L-threonyl-[protein] + ADP + H(+)</text>
        <dbReference type="Rhea" id="RHEA:46608"/>
        <dbReference type="Rhea" id="RHEA-COMP:11060"/>
        <dbReference type="Rhea" id="RHEA-COMP:11605"/>
        <dbReference type="ChEBI" id="CHEBI:15378"/>
        <dbReference type="ChEBI" id="CHEBI:30013"/>
        <dbReference type="ChEBI" id="CHEBI:30616"/>
        <dbReference type="ChEBI" id="CHEBI:61977"/>
        <dbReference type="ChEBI" id="CHEBI:456216"/>
        <dbReference type="EC" id="2.7.11.1"/>
    </reaction>
</comment>
<keyword evidence="7 17" id="KW-0547">Nucleotide-binding</keyword>
<evidence type="ECO:0000256" key="10">
    <source>
        <dbReference type="ARBA" id="ARBA00022989"/>
    </source>
</evidence>
<feature type="domain" description="Bulb-type lectin" evidence="21">
    <location>
        <begin position="72"/>
        <end position="208"/>
    </location>
</feature>
<keyword evidence="13" id="KW-0675">Receptor</keyword>
<evidence type="ECO:0000256" key="12">
    <source>
        <dbReference type="ARBA" id="ARBA00023157"/>
    </source>
</evidence>
<evidence type="ECO:0000256" key="16">
    <source>
        <dbReference type="ARBA" id="ARBA00048679"/>
    </source>
</evidence>
<accession>A0A8T0QCW8</accession>
<comment type="catalytic activity">
    <reaction evidence="16 17">
        <text>L-seryl-[protein] + ATP = O-phospho-L-seryl-[protein] + ADP + H(+)</text>
        <dbReference type="Rhea" id="RHEA:17989"/>
        <dbReference type="Rhea" id="RHEA-COMP:9863"/>
        <dbReference type="Rhea" id="RHEA-COMP:11604"/>
        <dbReference type="ChEBI" id="CHEBI:15378"/>
        <dbReference type="ChEBI" id="CHEBI:29999"/>
        <dbReference type="ChEBI" id="CHEBI:30616"/>
        <dbReference type="ChEBI" id="CHEBI:83421"/>
        <dbReference type="ChEBI" id="CHEBI:456216"/>
        <dbReference type="EC" id="2.7.11.1"/>
    </reaction>
</comment>
<feature type="domain" description="Apple" evidence="22">
    <location>
        <begin position="403"/>
        <end position="490"/>
    </location>
</feature>
<dbReference type="InterPro" id="IPR008271">
    <property type="entry name" value="Ser/Thr_kinase_AS"/>
</dbReference>
<keyword evidence="9 17" id="KW-0067">ATP-binding</keyword>
<evidence type="ECO:0000256" key="14">
    <source>
        <dbReference type="ARBA" id="ARBA00023180"/>
    </source>
</evidence>
<dbReference type="SUPFAM" id="SSF51110">
    <property type="entry name" value="alpha-D-mannose-specific plant lectins"/>
    <property type="match status" value="1"/>
</dbReference>
<evidence type="ECO:0000256" key="7">
    <source>
        <dbReference type="ARBA" id="ARBA00022741"/>
    </source>
</evidence>
<evidence type="ECO:0000313" key="24">
    <source>
        <dbReference type="Proteomes" id="UP000823388"/>
    </source>
</evidence>
<dbReference type="Gene3D" id="2.90.10.10">
    <property type="entry name" value="Bulb-type lectin domain"/>
    <property type="match status" value="1"/>
</dbReference>
<sequence length="858" mass="94460">MDSYPLSVASSSGCCARQMHQRIHPSIVDSSSATLLSDPIPQVAMFRPCLILFWLLLCLGFISYHSCAAATGSTLAAGRALNSSERLVSTNGKFALGFFQTGSSKSSGNTTLPNWYLGIWFNKIPKFIDVWVANRDMPIPEPSLNMSKLTFTADGNLVIVNHVAKSEIWSTKIFSRTKSSSNIIAVLSDNGNLVIQDASEATRVLWQSFDHPTDVVLPGGKIGHNKVTGMKYRVVSKKNLVDPASGSYCMEHDPGGSKQIVDKLCNTSTVYFSTGEWNGKYFSSVPEMSANAFAFVKFIDTREEEYWTVNTFDEAVTAFILLDSNGLTKMLIWVNALQDLETLYTQPKGSCDVFAVCGPFTICNDNTLPLLCTCMAGFSVKSPKDWNLDYKRGGCMRNTQLECSRNKTTKELTDQFFPIPSVSRLPDNAHAMEAVASAQECMNVCLSNCSCTAYSYSTGGCSIWKGELLNVKQHNGTTDTNGEILYLRLAAEDVQSWGNSGRRRMIIGILIGASVFALVLFVVVLLLVIQRKKRKSCNDSNSMKGSGGVLAFRYVDLQRATKSFSEKIGGGGFGNVFKGILSDSTGIAVKTLTGACQGEKQFRAEVSTIGMIQHVNLVKLIGFCSEGDRRIIVYEYMQNRSLDVHLFRSNGTILNWGTRYQIAIGIAKGLSYLHESCRECIIHCDVKPENILLDTSFVPKIADFGMAKLLGRDFSRVLTTMRGTIGYLAPEWISGVPITQKVDVYSYGMLLFEIVSGRRNKSEECKTSGDHAVYFPLKAARKVQVEDFGSLIDHQLLGEINTEEVERSCKVACWCIQDNEFDRPTMGNVVQVLEGLVDLGMPPVPRLLETILGSSTLP</sequence>
<evidence type="ECO:0000313" key="23">
    <source>
        <dbReference type="EMBL" id="KAG2570422.1"/>
    </source>
</evidence>
<dbReference type="FunFam" id="1.10.510.10:FF:000227">
    <property type="entry name" value="Serine/threonine-protein kinase"/>
    <property type="match status" value="1"/>
</dbReference>
<dbReference type="Proteomes" id="UP000823388">
    <property type="component" value="Chromosome 7K"/>
</dbReference>
<dbReference type="InterPro" id="IPR024171">
    <property type="entry name" value="SRK-like_kinase"/>
</dbReference>
<evidence type="ECO:0000256" key="5">
    <source>
        <dbReference type="ARBA" id="ARBA00022692"/>
    </source>
</evidence>
<feature type="transmembrane region" description="Helical" evidence="19">
    <location>
        <begin position="505"/>
        <end position="529"/>
    </location>
</feature>
<keyword evidence="14" id="KW-0325">Glycoprotein</keyword>
<dbReference type="CDD" id="cd00028">
    <property type="entry name" value="B_lectin"/>
    <property type="match status" value="1"/>
</dbReference>
<dbReference type="CDD" id="cd14066">
    <property type="entry name" value="STKc_IRAK"/>
    <property type="match status" value="1"/>
</dbReference>
<dbReference type="GO" id="GO:0005524">
    <property type="term" value="F:ATP binding"/>
    <property type="evidence" value="ECO:0007669"/>
    <property type="project" value="UniProtKB-UniRule"/>
</dbReference>
<dbReference type="PROSITE" id="PS50927">
    <property type="entry name" value="BULB_LECTIN"/>
    <property type="match status" value="1"/>
</dbReference>
<evidence type="ECO:0000256" key="15">
    <source>
        <dbReference type="ARBA" id="ARBA00047899"/>
    </source>
</evidence>
<dbReference type="Gene3D" id="3.30.200.20">
    <property type="entry name" value="Phosphorylase Kinase, domain 1"/>
    <property type="match status" value="1"/>
</dbReference>
<feature type="domain" description="Protein kinase" evidence="20">
    <location>
        <begin position="562"/>
        <end position="837"/>
    </location>
</feature>
<dbReference type="PIRSF" id="PIRSF000641">
    <property type="entry name" value="SRK"/>
    <property type="match status" value="1"/>
</dbReference>
<dbReference type="InterPro" id="IPR036426">
    <property type="entry name" value="Bulb-type_lectin_dom_sf"/>
</dbReference>
<dbReference type="PROSITE" id="PS50948">
    <property type="entry name" value="PAN"/>
    <property type="match status" value="1"/>
</dbReference>
<keyword evidence="12" id="KW-1015">Disulfide bond</keyword>
<feature type="binding site" evidence="18">
    <location>
        <position position="590"/>
    </location>
    <ligand>
        <name>ATP</name>
        <dbReference type="ChEBI" id="CHEBI:30616"/>
    </ligand>
</feature>
<evidence type="ECO:0000256" key="6">
    <source>
        <dbReference type="ARBA" id="ARBA00022729"/>
    </source>
</evidence>
<dbReference type="PROSITE" id="PS00108">
    <property type="entry name" value="PROTEIN_KINASE_ST"/>
    <property type="match status" value="1"/>
</dbReference>
<dbReference type="GO" id="GO:0004674">
    <property type="term" value="F:protein serine/threonine kinase activity"/>
    <property type="evidence" value="ECO:0007669"/>
    <property type="project" value="UniProtKB-KW"/>
</dbReference>
<dbReference type="EMBL" id="CM029049">
    <property type="protein sequence ID" value="KAG2570422.1"/>
    <property type="molecule type" value="Genomic_DNA"/>
</dbReference>
<dbReference type="InterPro" id="IPR011009">
    <property type="entry name" value="Kinase-like_dom_sf"/>
</dbReference>
<proteinExistence type="inferred from homology"/>
<dbReference type="InterPro" id="IPR001480">
    <property type="entry name" value="Bulb-type_lectin_dom"/>
</dbReference>
<reference evidence="23" key="1">
    <citation type="submission" date="2020-05" db="EMBL/GenBank/DDBJ databases">
        <title>WGS assembly of Panicum virgatum.</title>
        <authorList>
            <person name="Lovell J.T."/>
            <person name="Jenkins J."/>
            <person name="Shu S."/>
            <person name="Juenger T.E."/>
            <person name="Schmutz J."/>
        </authorList>
    </citation>
    <scope>NUCLEOTIDE SEQUENCE</scope>
    <source>
        <strain evidence="23">AP13</strain>
    </source>
</reference>
<name>A0A8T0QCW8_PANVG</name>
<dbReference type="PROSITE" id="PS50011">
    <property type="entry name" value="PROTEIN_KINASE_DOM"/>
    <property type="match status" value="1"/>
</dbReference>
<keyword evidence="6" id="KW-0732">Signal</keyword>
<dbReference type="SUPFAM" id="SSF56112">
    <property type="entry name" value="Protein kinase-like (PK-like)"/>
    <property type="match status" value="1"/>
</dbReference>
<dbReference type="AlphaFoldDB" id="A0A8T0QCW8"/>
<dbReference type="GO" id="GO:0016020">
    <property type="term" value="C:membrane"/>
    <property type="evidence" value="ECO:0007669"/>
    <property type="project" value="UniProtKB-SubCell"/>
</dbReference>
<keyword evidence="24" id="KW-1185">Reference proteome</keyword>
<dbReference type="GO" id="GO:0048544">
    <property type="term" value="P:recognition of pollen"/>
    <property type="evidence" value="ECO:0007669"/>
    <property type="project" value="InterPro"/>
</dbReference>
<dbReference type="InterPro" id="IPR017441">
    <property type="entry name" value="Protein_kinase_ATP_BS"/>
</dbReference>
<dbReference type="PANTHER" id="PTHR47974:SF19">
    <property type="entry name" value="RECEPTOR-LIKE SERINE_THREONINE-PROTEIN KINASE"/>
    <property type="match status" value="1"/>
</dbReference>
<protein>
    <recommendedName>
        <fullName evidence="17">Receptor-like serine/threonine-protein kinase</fullName>
        <ecNumber evidence="17">2.7.11.1</ecNumber>
    </recommendedName>
</protein>